<dbReference type="InterPro" id="IPR051450">
    <property type="entry name" value="Gfo/Idh/MocA_Oxidoreductases"/>
</dbReference>
<dbReference type="GO" id="GO:0000166">
    <property type="term" value="F:nucleotide binding"/>
    <property type="evidence" value="ECO:0007669"/>
    <property type="project" value="InterPro"/>
</dbReference>
<dbReference type="InterPro" id="IPR004104">
    <property type="entry name" value="Gfo/Idh/MocA-like_OxRdtase_C"/>
</dbReference>
<sequence length="395" mass="43591">MSIRVAIIGCGNRGADVYAHHLTEQGATITHLIDPKPERLREVAERLGIAANHCFTDARKFFTLGQVADAVVIATPDDQHVLPCLDALRLGYDVLLEKPICLSESDLDLLLSAEEASTGRVSVCHVLRATPFFREVAQVIGSGQLGQLIGIMLTENVAHWHYAHSYVRGNWRSSPPAAPFLLAKSVHDLDLLRWWAGSAPERVQSVGHLHHFRPEMAPAEAAAQCLDCPVMGCPSDARTIYRTRDPHTWPVTVLTAGGRTLEQALRESPYGECVYLGKNNVCDHQAVTVQFASGVTAQLTVTAFTRNNTRTLKVVGSHGELRGQMDYGELEWHDFRTGQCQRWSVDVTGNHGGGDRALVADWLAYLRREAPLPTPLSESLDSHRMAFAAERDRKQ</sequence>
<organism evidence="3 4">
    <name type="scientific">Deinococcus radiophilus</name>
    <dbReference type="NCBI Taxonomy" id="32062"/>
    <lineage>
        <taxon>Bacteria</taxon>
        <taxon>Thermotogati</taxon>
        <taxon>Deinococcota</taxon>
        <taxon>Deinococci</taxon>
        <taxon>Deinococcales</taxon>
        <taxon>Deinococcaceae</taxon>
        <taxon>Deinococcus</taxon>
    </lineage>
</organism>
<reference evidence="3 4" key="1">
    <citation type="submission" date="2018-12" db="EMBL/GenBank/DDBJ databases">
        <title>Deinococcus radiophilus ATCC 27603 genome sequencing and assembly.</title>
        <authorList>
            <person name="Maclea K.S."/>
            <person name="Maynard C.R."/>
        </authorList>
    </citation>
    <scope>NUCLEOTIDE SEQUENCE [LARGE SCALE GENOMIC DNA]</scope>
    <source>
        <strain evidence="3 4">ATCC 27603</strain>
    </source>
</reference>
<accession>A0A3S0I806</accession>
<evidence type="ECO:0000313" key="3">
    <source>
        <dbReference type="EMBL" id="RTR26868.1"/>
    </source>
</evidence>
<dbReference type="EMBL" id="RXPE01000013">
    <property type="protein sequence ID" value="RTR26868.1"/>
    <property type="molecule type" value="Genomic_DNA"/>
</dbReference>
<dbReference type="AlphaFoldDB" id="A0A3S0I806"/>
<proteinExistence type="predicted"/>
<dbReference type="Proteomes" id="UP000277766">
    <property type="component" value="Unassembled WGS sequence"/>
</dbReference>
<comment type="caution">
    <text evidence="3">The sequence shown here is derived from an EMBL/GenBank/DDBJ whole genome shotgun (WGS) entry which is preliminary data.</text>
</comment>
<dbReference type="PANTHER" id="PTHR43377:SF2">
    <property type="entry name" value="BINDING ROSSMANN FOLD OXIDOREDUCTASE, PUTATIVE (AFU_ORTHOLOGUE AFUA_4G00560)-RELATED"/>
    <property type="match status" value="1"/>
</dbReference>
<dbReference type="OrthoDB" id="9781031at2"/>
<dbReference type="Pfam" id="PF01408">
    <property type="entry name" value="GFO_IDH_MocA"/>
    <property type="match status" value="1"/>
</dbReference>
<dbReference type="SUPFAM" id="SSF51735">
    <property type="entry name" value="NAD(P)-binding Rossmann-fold domains"/>
    <property type="match status" value="1"/>
</dbReference>
<feature type="domain" description="Gfo/Idh/MocA-like oxidoreductase C-terminal" evidence="2">
    <location>
        <begin position="140"/>
        <end position="389"/>
    </location>
</feature>
<name>A0A3S0I806_9DEIO</name>
<dbReference type="InterPro" id="IPR000683">
    <property type="entry name" value="Gfo/Idh/MocA-like_OxRdtase_N"/>
</dbReference>
<dbReference type="Gene3D" id="3.40.50.720">
    <property type="entry name" value="NAD(P)-binding Rossmann-like Domain"/>
    <property type="match status" value="1"/>
</dbReference>
<dbReference type="Gene3D" id="3.30.360.10">
    <property type="entry name" value="Dihydrodipicolinate Reductase, domain 2"/>
    <property type="match status" value="1"/>
</dbReference>
<dbReference type="PANTHER" id="PTHR43377">
    <property type="entry name" value="BILIVERDIN REDUCTASE A"/>
    <property type="match status" value="1"/>
</dbReference>
<dbReference type="Pfam" id="PF02894">
    <property type="entry name" value="GFO_IDH_MocA_C"/>
    <property type="match status" value="1"/>
</dbReference>
<evidence type="ECO:0000259" key="2">
    <source>
        <dbReference type="Pfam" id="PF02894"/>
    </source>
</evidence>
<dbReference type="RefSeq" id="WP_126352169.1">
    <property type="nucleotide sequence ID" value="NZ_CP086382.1"/>
</dbReference>
<keyword evidence="4" id="KW-1185">Reference proteome</keyword>
<dbReference type="InterPro" id="IPR036291">
    <property type="entry name" value="NAD(P)-bd_dom_sf"/>
</dbReference>
<evidence type="ECO:0000313" key="4">
    <source>
        <dbReference type="Proteomes" id="UP000277766"/>
    </source>
</evidence>
<feature type="domain" description="Gfo/Idh/MocA-like oxidoreductase N-terminal" evidence="1">
    <location>
        <begin position="3"/>
        <end position="123"/>
    </location>
</feature>
<protein>
    <submittedName>
        <fullName evidence="3">Gfo/Idh/MocA family oxidoreductase</fullName>
    </submittedName>
</protein>
<evidence type="ECO:0000259" key="1">
    <source>
        <dbReference type="Pfam" id="PF01408"/>
    </source>
</evidence>
<dbReference type="SUPFAM" id="SSF55347">
    <property type="entry name" value="Glyceraldehyde-3-phosphate dehydrogenase-like, C-terminal domain"/>
    <property type="match status" value="1"/>
</dbReference>
<gene>
    <name evidence="3" type="ORF">EJ104_07685</name>
</gene>